<dbReference type="Proteomes" id="UP001500840">
    <property type="component" value="Unassembled WGS sequence"/>
</dbReference>
<organism evidence="2 3">
    <name type="scientific">Novipirellula rosea</name>
    <dbReference type="NCBI Taxonomy" id="1031540"/>
    <lineage>
        <taxon>Bacteria</taxon>
        <taxon>Pseudomonadati</taxon>
        <taxon>Planctomycetota</taxon>
        <taxon>Planctomycetia</taxon>
        <taxon>Pirellulales</taxon>
        <taxon>Pirellulaceae</taxon>
        <taxon>Novipirellula</taxon>
    </lineage>
</organism>
<sequence>MAIAIRNSEVTIQTNHGLVFKVVVPTNDLDGQAKEGASTPRQQQEENPPVTPHVPE</sequence>
<evidence type="ECO:0000313" key="2">
    <source>
        <dbReference type="EMBL" id="GAA4455076.1"/>
    </source>
</evidence>
<feature type="region of interest" description="Disordered" evidence="1">
    <location>
        <begin position="30"/>
        <end position="56"/>
    </location>
</feature>
<comment type="caution">
    <text evidence="2">The sequence shown here is derived from an EMBL/GenBank/DDBJ whole genome shotgun (WGS) entry which is preliminary data.</text>
</comment>
<name>A0ABP8MVL6_9BACT</name>
<evidence type="ECO:0000313" key="3">
    <source>
        <dbReference type="Proteomes" id="UP001500840"/>
    </source>
</evidence>
<proteinExistence type="predicted"/>
<accession>A0ABP8MVL6</accession>
<protein>
    <submittedName>
        <fullName evidence="2">Uncharacterized protein</fullName>
    </submittedName>
</protein>
<dbReference type="EMBL" id="BAABGA010000035">
    <property type="protein sequence ID" value="GAA4455076.1"/>
    <property type="molecule type" value="Genomic_DNA"/>
</dbReference>
<dbReference type="RefSeq" id="WP_339941887.1">
    <property type="nucleotide sequence ID" value="NZ_BAABGA010000035.1"/>
</dbReference>
<evidence type="ECO:0000256" key="1">
    <source>
        <dbReference type="SAM" id="MobiDB-lite"/>
    </source>
</evidence>
<reference evidence="3" key="1">
    <citation type="journal article" date="2019" name="Int. J. Syst. Evol. Microbiol.">
        <title>The Global Catalogue of Microorganisms (GCM) 10K type strain sequencing project: providing services to taxonomists for standard genome sequencing and annotation.</title>
        <authorList>
            <consortium name="The Broad Institute Genomics Platform"/>
            <consortium name="The Broad Institute Genome Sequencing Center for Infectious Disease"/>
            <person name="Wu L."/>
            <person name="Ma J."/>
        </authorList>
    </citation>
    <scope>NUCLEOTIDE SEQUENCE [LARGE SCALE GENOMIC DNA]</scope>
    <source>
        <strain evidence="3">JCM 17759</strain>
    </source>
</reference>
<gene>
    <name evidence="2" type="ORF">GCM10023156_28500</name>
</gene>
<keyword evidence="3" id="KW-1185">Reference proteome</keyword>